<protein>
    <submittedName>
        <fullName evidence="1">Uncharacterized protein</fullName>
    </submittedName>
</protein>
<proteinExistence type="predicted"/>
<accession>A0A3G5AHX6</accession>
<gene>
    <name evidence="1" type="ORF">Satyrvirus2_20</name>
</gene>
<organism evidence="1">
    <name type="scientific">Satyrvirus sp</name>
    <dbReference type="NCBI Taxonomy" id="2487771"/>
    <lineage>
        <taxon>Viruses</taxon>
        <taxon>Varidnaviria</taxon>
        <taxon>Bamfordvirae</taxon>
        <taxon>Nucleocytoviricota</taxon>
        <taxon>Megaviricetes</taxon>
        <taxon>Imitervirales</taxon>
        <taxon>Mimiviridae</taxon>
        <taxon>Megamimivirinae</taxon>
    </lineage>
</organism>
<reference evidence="1" key="1">
    <citation type="submission" date="2018-10" db="EMBL/GenBank/DDBJ databases">
        <title>Hidden diversity of soil giant viruses.</title>
        <authorList>
            <person name="Schulz F."/>
            <person name="Alteio L."/>
            <person name="Goudeau D."/>
            <person name="Ryan E.M."/>
            <person name="Malmstrom R.R."/>
            <person name="Blanchard J."/>
            <person name="Woyke T."/>
        </authorList>
    </citation>
    <scope>NUCLEOTIDE SEQUENCE</scope>
    <source>
        <strain evidence="1">SAV1</strain>
    </source>
</reference>
<evidence type="ECO:0000313" key="1">
    <source>
        <dbReference type="EMBL" id="AYV85009.1"/>
    </source>
</evidence>
<dbReference type="EMBL" id="MK072438">
    <property type="protein sequence ID" value="AYV85009.1"/>
    <property type="molecule type" value="Genomic_DNA"/>
</dbReference>
<sequence>MHIVHKNIPNTIAIPIYPNMLNITISIIANIEIKINSNQNSPVSTTDIDLLHTSFKYCKIPEKDRTQFE</sequence>
<name>A0A3G5AHX6_9VIRU</name>